<evidence type="ECO:0000259" key="4">
    <source>
        <dbReference type="PROSITE" id="PS50893"/>
    </source>
</evidence>
<dbReference type="PANTHER" id="PTHR24220:SF685">
    <property type="entry name" value="ABC TRANSPORTER RELATED"/>
    <property type="match status" value="1"/>
</dbReference>
<gene>
    <name evidence="5" type="ORF">EDM56_19195</name>
</gene>
<evidence type="ECO:0000313" key="5">
    <source>
        <dbReference type="EMBL" id="RNB85042.1"/>
    </source>
</evidence>
<dbReference type="AlphaFoldDB" id="A0A3M8DAE4"/>
<keyword evidence="3 5" id="KW-0067">ATP-binding</keyword>
<dbReference type="PROSITE" id="PS50893">
    <property type="entry name" value="ABC_TRANSPORTER_2"/>
    <property type="match status" value="1"/>
</dbReference>
<dbReference type="InterPro" id="IPR017911">
    <property type="entry name" value="MacB-like_ATP-bd"/>
</dbReference>
<dbReference type="RefSeq" id="WP_122919527.1">
    <property type="nucleotide sequence ID" value="NZ_RHHQ01000015.1"/>
</dbReference>
<comment type="caution">
    <text evidence="5">The sequence shown here is derived from an EMBL/GenBank/DDBJ whole genome shotgun (WGS) entry which is preliminary data.</text>
</comment>
<dbReference type="PANTHER" id="PTHR24220">
    <property type="entry name" value="IMPORT ATP-BINDING PROTEIN"/>
    <property type="match status" value="1"/>
</dbReference>
<dbReference type="Pfam" id="PF00005">
    <property type="entry name" value="ABC_tran"/>
    <property type="match status" value="1"/>
</dbReference>
<dbReference type="Proteomes" id="UP000271031">
    <property type="component" value="Unassembled WGS sequence"/>
</dbReference>
<evidence type="ECO:0000313" key="6">
    <source>
        <dbReference type="Proteomes" id="UP000271031"/>
    </source>
</evidence>
<proteinExistence type="predicted"/>
<dbReference type="InterPro" id="IPR003439">
    <property type="entry name" value="ABC_transporter-like_ATP-bd"/>
</dbReference>
<sequence length="233" mass="25458">METLLLETKQLKRVFGHGSGAVTALQDVSIKVPKGRLLVLKGRSGSGKTTLLNLLGGLDRPTEGEVYFEQKALSKMSESARTELRRRRIGFIFQSFGLFPLLSAAENVEFGLRLAGVARSEWKSRTAEALELVGLGKRGSHRPFEMSGGEQQRCAIARALAARPPLILADEPTAELDTKTGGKIVALFREWIAKEGVTILMTTHDPAIMEAADDVYELEDGRIKGGNTDEVEH</sequence>
<dbReference type="GO" id="GO:0005886">
    <property type="term" value="C:plasma membrane"/>
    <property type="evidence" value="ECO:0007669"/>
    <property type="project" value="TreeGrafter"/>
</dbReference>
<dbReference type="GO" id="GO:0022857">
    <property type="term" value="F:transmembrane transporter activity"/>
    <property type="evidence" value="ECO:0007669"/>
    <property type="project" value="TreeGrafter"/>
</dbReference>
<dbReference type="OrthoDB" id="9791546at2"/>
<dbReference type="FunFam" id="3.40.50.300:FF:000032">
    <property type="entry name" value="Export ABC transporter ATP-binding protein"/>
    <property type="match status" value="1"/>
</dbReference>
<accession>A0A3M8DAE4</accession>
<reference evidence="5 6" key="1">
    <citation type="submission" date="2018-10" db="EMBL/GenBank/DDBJ databases">
        <title>Phylogenomics of Brevibacillus.</title>
        <authorList>
            <person name="Dunlap C."/>
        </authorList>
    </citation>
    <scope>NUCLEOTIDE SEQUENCE [LARGE SCALE GENOMIC DNA]</scope>
    <source>
        <strain evidence="5 6">JCM 15716</strain>
    </source>
</reference>
<evidence type="ECO:0000256" key="3">
    <source>
        <dbReference type="ARBA" id="ARBA00022840"/>
    </source>
</evidence>
<dbReference type="InterPro" id="IPR015854">
    <property type="entry name" value="ABC_transpr_LolD-like"/>
</dbReference>
<dbReference type="GO" id="GO:0016887">
    <property type="term" value="F:ATP hydrolysis activity"/>
    <property type="evidence" value="ECO:0007669"/>
    <property type="project" value="InterPro"/>
</dbReference>
<dbReference type="SUPFAM" id="SSF52540">
    <property type="entry name" value="P-loop containing nucleoside triphosphate hydrolases"/>
    <property type="match status" value="1"/>
</dbReference>
<protein>
    <submittedName>
        <fullName evidence="5">ABC transporter ATP-binding protein</fullName>
    </submittedName>
</protein>
<feature type="domain" description="ABC transporter" evidence="4">
    <location>
        <begin position="6"/>
        <end position="233"/>
    </location>
</feature>
<dbReference type="GO" id="GO:0005524">
    <property type="term" value="F:ATP binding"/>
    <property type="evidence" value="ECO:0007669"/>
    <property type="project" value="UniProtKB-KW"/>
</dbReference>
<dbReference type="SMART" id="SM00382">
    <property type="entry name" value="AAA"/>
    <property type="match status" value="1"/>
</dbReference>
<evidence type="ECO:0000256" key="2">
    <source>
        <dbReference type="ARBA" id="ARBA00022741"/>
    </source>
</evidence>
<dbReference type="EMBL" id="RHHQ01000015">
    <property type="protein sequence ID" value="RNB85042.1"/>
    <property type="molecule type" value="Genomic_DNA"/>
</dbReference>
<keyword evidence="1" id="KW-0813">Transport</keyword>
<dbReference type="InterPro" id="IPR027417">
    <property type="entry name" value="P-loop_NTPase"/>
</dbReference>
<keyword evidence="2" id="KW-0547">Nucleotide-binding</keyword>
<dbReference type="Gene3D" id="3.40.50.300">
    <property type="entry name" value="P-loop containing nucleotide triphosphate hydrolases"/>
    <property type="match status" value="1"/>
</dbReference>
<dbReference type="GO" id="GO:0098796">
    <property type="term" value="C:membrane protein complex"/>
    <property type="evidence" value="ECO:0007669"/>
    <property type="project" value="UniProtKB-ARBA"/>
</dbReference>
<organism evidence="5 6">
    <name type="scientific">Brevibacillus fluminis</name>
    <dbReference type="NCBI Taxonomy" id="511487"/>
    <lineage>
        <taxon>Bacteria</taxon>
        <taxon>Bacillati</taxon>
        <taxon>Bacillota</taxon>
        <taxon>Bacilli</taxon>
        <taxon>Bacillales</taxon>
        <taxon>Paenibacillaceae</taxon>
        <taxon>Brevibacillus</taxon>
    </lineage>
</organism>
<keyword evidence="6" id="KW-1185">Reference proteome</keyword>
<dbReference type="CDD" id="cd03255">
    <property type="entry name" value="ABC_MJ0796_LolCDE_FtsE"/>
    <property type="match status" value="1"/>
</dbReference>
<evidence type="ECO:0000256" key="1">
    <source>
        <dbReference type="ARBA" id="ARBA00022448"/>
    </source>
</evidence>
<dbReference type="InterPro" id="IPR003593">
    <property type="entry name" value="AAA+_ATPase"/>
</dbReference>
<name>A0A3M8DAE4_9BACL</name>